<reference evidence="7 8" key="1">
    <citation type="submission" date="2015-12" db="EMBL/GenBank/DDBJ databases">
        <title>Diversity of Burkholderia near neighbor genomes.</title>
        <authorList>
            <person name="Sahl J."/>
            <person name="Wagner D."/>
            <person name="Keim P."/>
        </authorList>
    </citation>
    <scope>NUCLEOTIDE SEQUENCE [LARGE SCALE GENOMIC DNA]</scope>
    <source>
        <strain evidence="7 8">BDU8</strain>
    </source>
</reference>
<dbReference type="RefSeq" id="WP_066486197.1">
    <property type="nucleotide sequence ID" value="NZ_CP013388.1"/>
</dbReference>
<name>A0A1B4FR00_9BURK</name>
<dbReference type="GO" id="GO:0016301">
    <property type="term" value="F:kinase activity"/>
    <property type="evidence" value="ECO:0007669"/>
    <property type="project" value="UniProtKB-KW"/>
</dbReference>
<keyword evidence="2 4" id="KW-0808">Transferase</keyword>
<dbReference type="GO" id="GO:0006796">
    <property type="term" value="P:phosphate-containing compound metabolic process"/>
    <property type="evidence" value="ECO:0007669"/>
    <property type="project" value="UniProtKB-ARBA"/>
</dbReference>
<dbReference type="AlphaFoldDB" id="A0A1B4FR00"/>
<evidence type="ECO:0000313" key="7">
    <source>
        <dbReference type="EMBL" id="AOJ06094.1"/>
    </source>
</evidence>
<organism evidence="7 8">
    <name type="scientific">Burkholderia mayonis</name>
    <dbReference type="NCBI Taxonomy" id="1385591"/>
    <lineage>
        <taxon>Bacteria</taxon>
        <taxon>Pseudomonadati</taxon>
        <taxon>Pseudomonadota</taxon>
        <taxon>Betaproteobacteria</taxon>
        <taxon>Burkholderiales</taxon>
        <taxon>Burkholderiaceae</taxon>
        <taxon>Burkholderia</taxon>
        <taxon>pseudomallei group</taxon>
    </lineage>
</organism>
<dbReference type="PANTHER" id="PTHR10584:SF166">
    <property type="entry name" value="RIBOKINASE"/>
    <property type="match status" value="1"/>
</dbReference>
<protein>
    <submittedName>
        <fullName evidence="7">Carbohydrate kinase</fullName>
    </submittedName>
</protein>
<accession>A0A1B4FR00</accession>
<dbReference type="Proteomes" id="UP000067711">
    <property type="component" value="Chromosome 2"/>
</dbReference>
<keyword evidence="3 4" id="KW-0418">Kinase</keyword>
<feature type="region of interest" description="Disordered" evidence="5">
    <location>
        <begin position="340"/>
        <end position="369"/>
    </location>
</feature>
<feature type="domain" description="Carbohydrate kinase PfkB" evidence="6">
    <location>
        <begin position="45"/>
        <end position="331"/>
    </location>
</feature>
<evidence type="ECO:0000256" key="1">
    <source>
        <dbReference type="ARBA" id="ARBA00010688"/>
    </source>
</evidence>
<feature type="region of interest" description="Disordered" evidence="5">
    <location>
        <begin position="1"/>
        <end position="29"/>
    </location>
</feature>
<gene>
    <name evidence="7" type="ORF">WS71_01190</name>
</gene>
<dbReference type="Pfam" id="PF00294">
    <property type="entry name" value="PfkB"/>
    <property type="match status" value="1"/>
</dbReference>
<dbReference type="InterPro" id="IPR029056">
    <property type="entry name" value="Ribokinase-like"/>
</dbReference>
<comment type="similarity">
    <text evidence="1 4">Belongs to the carbohydrate kinase PfkB family.</text>
</comment>
<evidence type="ECO:0000256" key="4">
    <source>
        <dbReference type="RuleBase" id="RU003704"/>
    </source>
</evidence>
<evidence type="ECO:0000256" key="2">
    <source>
        <dbReference type="ARBA" id="ARBA00022679"/>
    </source>
</evidence>
<evidence type="ECO:0000259" key="6">
    <source>
        <dbReference type="Pfam" id="PF00294"/>
    </source>
</evidence>
<evidence type="ECO:0000256" key="5">
    <source>
        <dbReference type="SAM" id="MobiDB-lite"/>
    </source>
</evidence>
<dbReference type="InterPro" id="IPR011611">
    <property type="entry name" value="PfkB_dom"/>
</dbReference>
<dbReference type="PRINTS" id="PR00990">
    <property type="entry name" value="RIBOKINASE"/>
</dbReference>
<sequence length="369" mass="37756">MASHADAPASRDAATTATTADAAGAAGAADPRGLRATLPRVARQASVLVVGSLNVDLLLYSDVSPSEGDSLPVRAITLPGGHAGNCASALAALGLAVSIVAAVGDDADGERLLVDLDQRGIDTRFVRRVAHAHTGRAIIPVLGPERRNYMLLDRGANESLAAADVRAALSSVAHYDAVMLFDPSVDALARTIALARARHPAAALCWTPSGMYSRDPVALPLLPRCDVVFVNAREFAHLCGQDGRVLDALDAVDVVVTLGERGALSRHRGVETRAPAHSCKVVDPTGAGDAFASAYLLARLAGLDAAGRLRLGNAGGACAVGTRGARDGLPTLDALLDATLDGPGGTSAPPRIAMPPRAKEPAHAHAAKR</sequence>
<dbReference type="Gene3D" id="3.40.1190.20">
    <property type="match status" value="1"/>
</dbReference>
<dbReference type="EMBL" id="CP013388">
    <property type="protein sequence ID" value="AOJ06094.1"/>
    <property type="molecule type" value="Genomic_DNA"/>
</dbReference>
<dbReference type="SUPFAM" id="SSF53613">
    <property type="entry name" value="Ribokinase-like"/>
    <property type="match status" value="1"/>
</dbReference>
<dbReference type="PROSITE" id="PS00584">
    <property type="entry name" value="PFKB_KINASES_2"/>
    <property type="match status" value="1"/>
</dbReference>
<dbReference type="InterPro" id="IPR002139">
    <property type="entry name" value="Ribo/fructo_kinase"/>
</dbReference>
<proteinExistence type="inferred from homology"/>
<dbReference type="PANTHER" id="PTHR10584">
    <property type="entry name" value="SUGAR KINASE"/>
    <property type="match status" value="1"/>
</dbReference>
<dbReference type="InterPro" id="IPR002173">
    <property type="entry name" value="Carboh/pur_kinase_PfkB_CS"/>
</dbReference>
<evidence type="ECO:0000313" key="8">
    <source>
        <dbReference type="Proteomes" id="UP000067711"/>
    </source>
</evidence>
<evidence type="ECO:0000256" key="3">
    <source>
        <dbReference type="ARBA" id="ARBA00022777"/>
    </source>
</evidence>
<dbReference type="PROSITE" id="PS00583">
    <property type="entry name" value="PFKB_KINASES_1"/>
    <property type="match status" value="1"/>
</dbReference>